<dbReference type="Gene3D" id="1.10.443.10">
    <property type="entry name" value="Intergrase catalytic core"/>
    <property type="match status" value="1"/>
</dbReference>
<dbReference type="InterPro" id="IPR013762">
    <property type="entry name" value="Integrase-like_cat_sf"/>
</dbReference>
<proteinExistence type="inferred from homology"/>
<dbReference type="CDD" id="cd01185">
    <property type="entry name" value="INTN1_C_like"/>
    <property type="match status" value="1"/>
</dbReference>
<dbReference type="InterPro" id="IPR050090">
    <property type="entry name" value="Tyrosine_recombinase_XerCD"/>
</dbReference>
<evidence type="ECO:0000256" key="2">
    <source>
        <dbReference type="ARBA" id="ARBA00023125"/>
    </source>
</evidence>
<name>A0A6G1ZEG3_9BACT</name>
<evidence type="ECO:0000256" key="3">
    <source>
        <dbReference type="ARBA" id="ARBA00023172"/>
    </source>
</evidence>
<evidence type="ECO:0000259" key="4">
    <source>
        <dbReference type="PROSITE" id="PS51898"/>
    </source>
</evidence>
<keyword evidence="3" id="KW-0233">DNA recombination</keyword>
<dbReference type="RefSeq" id="WP_010803694.1">
    <property type="nucleotide sequence ID" value="NZ_CAJSYT010000001.1"/>
</dbReference>
<feature type="domain" description="Tyr recombinase" evidence="4">
    <location>
        <begin position="126"/>
        <end position="311"/>
    </location>
</feature>
<dbReference type="InterPro" id="IPR002104">
    <property type="entry name" value="Integrase_catalytic"/>
</dbReference>
<dbReference type="Pfam" id="PF00589">
    <property type="entry name" value="Phage_integrase"/>
    <property type="match status" value="1"/>
</dbReference>
<dbReference type="InterPro" id="IPR025269">
    <property type="entry name" value="SAM-like_dom"/>
</dbReference>
<dbReference type="SUPFAM" id="SSF56349">
    <property type="entry name" value="DNA breaking-rejoining enzymes"/>
    <property type="match status" value="1"/>
</dbReference>
<accession>A0A6G1ZEG3</accession>
<dbReference type="GO" id="GO:0015074">
    <property type="term" value="P:DNA integration"/>
    <property type="evidence" value="ECO:0007669"/>
    <property type="project" value="InterPro"/>
</dbReference>
<sequence>MRTDKSRATGRRQKVEMLQFMQQKIDRLEDSGKKSTAHNYRSTLNSFRRFLGSKRVYAEKMDGELMVAYEHWLMEDKPEGKGLLANSSSFYLRHLRTIWHEMQETGVPELGREDIFKDVFTGTKPTVKRAVPAENIVHLEKVVTRLPEKLEFALSMFLFSYYTRGMSFVDLAHLKKKDIQGGVLTYVRRKTGKVLHIELLPEMIMIIRRYASEVKDSPYLFPLLTKDGAGYESALRLQNKRLKRVAKILGLDVKLTTHVARHSWATIARDKGVDIETICEALGHSSILVTRIYLAELNSSVINEANRIVLKRKQGRKIKLYESAR</sequence>
<dbReference type="GO" id="GO:0006310">
    <property type="term" value="P:DNA recombination"/>
    <property type="evidence" value="ECO:0007669"/>
    <property type="project" value="UniProtKB-KW"/>
</dbReference>
<comment type="caution">
    <text evidence="5">The sequence shown here is derived from an EMBL/GenBank/DDBJ whole genome shotgun (WGS) entry which is preliminary data.</text>
</comment>
<dbReference type="InterPro" id="IPR011010">
    <property type="entry name" value="DNA_brk_join_enz"/>
</dbReference>
<dbReference type="Pfam" id="PF13102">
    <property type="entry name" value="Phage_int_SAM_5"/>
    <property type="match status" value="1"/>
</dbReference>
<dbReference type="GO" id="GO:0003677">
    <property type="term" value="F:DNA binding"/>
    <property type="evidence" value="ECO:0007669"/>
    <property type="project" value="UniProtKB-KW"/>
</dbReference>
<dbReference type="PANTHER" id="PTHR30349">
    <property type="entry name" value="PHAGE INTEGRASE-RELATED"/>
    <property type="match status" value="1"/>
</dbReference>
<protein>
    <submittedName>
        <fullName evidence="5">Tyrosine-type recombinase/integrase</fullName>
    </submittedName>
</protein>
<gene>
    <name evidence="5" type="ORF">GKE01_12125</name>
</gene>
<comment type="similarity">
    <text evidence="1">Belongs to the 'phage' integrase family.</text>
</comment>
<dbReference type="Gene3D" id="1.10.150.130">
    <property type="match status" value="1"/>
</dbReference>
<reference evidence="5" key="1">
    <citation type="journal article" date="2019" name="Nat. Med.">
        <title>A library of human gut bacterial isolates paired with longitudinal multiomics data enables mechanistic microbiome research.</title>
        <authorList>
            <person name="Poyet M."/>
            <person name="Groussin M."/>
            <person name="Gibbons S.M."/>
            <person name="Avila-Pacheco J."/>
            <person name="Jiang X."/>
            <person name="Kearney S.M."/>
            <person name="Perrotta A.R."/>
            <person name="Berdy B."/>
            <person name="Zhao S."/>
            <person name="Lieberman T.D."/>
            <person name="Swanson P.K."/>
            <person name="Smith M."/>
            <person name="Roesemann S."/>
            <person name="Alexander J.E."/>
            <person name="Rich S.A."/>
            <person name="Livny J."/>
            <person name="Vlamakis H."/>
            <person name="Clish C."/>
            <person name="Bullock K."/>
            <person name="Deik A."/>
            <person name="Scott J."/>
            <person name="Pierce K.A."/>
            <person name="Xavier R.J."/>
            <person name="Alm E.J."/>
        </authorList>
    </citation>
    <scope>NUCLEOTIDE SEQUENCE</scope>
    <source>
        <strain evidence="5">BIOML-A4</strain>
    </source>
</reference>
<dbReference type="PROSITE" id="PS51898">
    <property type="entry name" value="TYR_RECOMBINASE"/>
    <property type="match status" value="1"/>
</dbReference>
<dbReference type="PANTHER" id="PTHR30349:SF64">
    <property type="entry name" value="PROPHAGE INTEGRASE INTD-RELATED"/>
    <property type="match status" value="1"/>
</dbReference>
<dbReference type="AlphaFoldDB" id="A0A6G1ZEG3"/>
<dbReference type="EMBL" id="WKLP01000016">
    <property type="protein sequence ID" value="MRY12212.1"/>
    <property type="molecule type" value="Genomic_DNA"/>
</dbReference>
<dbReference type="InterPro" id="IPR010998">
    <property type="entry name" value="Integrase_recombinase_N"/>
</dbReference>
<evidence type="ECO:0000313" key="5">
    <source>
        <dbReference type="EMBL" id="MRY12212.1"/>
    </source>
</evidence>
<organism evidence="5">
    <name type="scientific">Parabacteroides goldsteinii</name>
    <dbReference type="NCBI Taxonomy" id="328812"/>
    <lineage>
        <taxon>Bacteria</taxon>
        <taxon>Pseudomonadati</taxon>
        <taxon>Bacteroidota</taxon>
        <taxon>Bacteroidia</taxon>
        <taxon>Bacteroidales</taxon>
        <taxon>Tannerellaceae</taxon>
        <taxon>Parabacteroides</taxon>
    </lineage>
</organism>
<evidence type="ECO:0000256" key="1">
    <source>
        <dbReference type="ARBA" id="ARBA00008857"/>
    </source>
</evidence>
<keyword evidence="2" id="KW-0238">DNA-binding</keyword>